<keyword evidence="2" id="KW-1185">Reference proteome</keyword>
<gene>
    <name evidence="1" type="ORF">M23134_04765</name>
</gene>
<accession>A1ZRI7</accession>
<dbReference type="AlphaFoldDB" id="A1ZRI7"/>
<proteinExistence type="predicted"/>
<evidence type="ECO:0000313" key="2">
    <source>
        <dbReference type="Proteomes" id="UP000004095"/>
    </source>
</evidence>
<sequence length="43" mass="5279">MSYTNRDFEVFAKQKRRNTAKSTIYRIKNLFFAHQHFVKTKNI</sequence>
<name>A1ZRI7_MICM2</name>
<comment type="caution">
    <text evidence="1">The sequence shown here is derived from an EMBL/GenBank/DDBJ whole genome shotgun (WGS) entry which is preliminary data.</text>
</comment>
<organism evidence="1 2">
    <name type="scientific">Microscilla marina ATCC 23134</name>
    <dbReference type="NCBI Taxonomy" id="313606"/>
    <lineage>
        <taxon>Bacteria</taxon>
        <taxon>Pseudomonadati</taxon>
        <taxon>Bacteroidota</taxon>
        <taxon>Cytophagia</taxon>
        <taxon>Cytophagales</taxon>
        <taxon>Microscillaceae</taxon>
        <taxon>Microscilla</taxon>
    </lineage>
</organism>
<evidence type="ECO:0000313" key="1">
    <source>
        <dbReference type="EMBL" id="EAY27077.1"/>
    </source>
</evidence>
<dbReference type="EMBL" id="AAWS01000027">
    <property type="protein sequence ID" value="EAY27077.1"/>
    <property type="molecule type" value="Genomic_DNA"/>
</dbReference>
<protein>
    <submittedName>
        <fullName evidence="1">Uncharacterized protein</fullName>
    </submittedName>
</protein>
<reference evidence="1 2" key="1">
    <citation type="submission" date="2007-01" db="EMBL/GenBank/DDBJ databases">
        <authorList>
            <person name="Haygood M."/>
            <person name="Podell S."/>
            <person name="Anderson C."/>
            <person name="Hopkinson B."/>
            <person name="Roe K."/>
            <person name="Barbeau K."/>
            <person name="Gaasterland T."/>
            <person name="Ferriera S."/>
            <person name="Johnson J."/>
            <person name="Kravitz S."/>
            <person name="Beeson K."/>
            <person name="Sutton G."/>
            <person name="Rogers Y.-H."/>
            <person name="Friedman R."/>
            <person name="Frazier M."/>
            <person name="Venter J.C."/>
        </authorList>
    </citation>
    <scope>NUCLEOTIDE SEQUENCE [LARGE SCALE GENOMIC DNA]</scope>
    <source>
        <strain evidence="1 2">ATCC 23134</strain>
    </source>
</reference>
<dbReference type="Proteomes" id="UP000004095">
    <property type="component" value="Unassembled WGS sequence"/>
</dbReference>